<evidence type="ECO:0000313" key="2">
    <source>
        <dbReference type="Proteomes" id="UP000789860"/>
    </source>
</evidence>
<evidence type="ECO:0000313" key="1">
    <source>
        <dbReference type="EMBL" id="CAG8655579.1"/>
    </source>
</evidence>
<proteinExistence type="predicted"/>
<dbReference type="EMBL" id="CAJVPM010024882">
    <property type="protein sequence ID" value="CAG8655579.1"/>
    <property type="molecule type" value="Genomic_DNA"/>
</dbReference>
<feature type="non-terminal residue" evidence="1">
    <location>
        <position position="1"/>
    </location>
</feature>
<protein>
    <submittedName>
        <fullName evidence="1">624_t:CDS:1</fullName>
    </submittedName>
</protein>
<feature type="non-terminal residue" evidence="1">
    <location>
        <position position="45"/>
    </location>
</feature>
<organism evidence="1 2">
    <name type="scientific">Scutellospora calospora</name>
    <dbReference type="NCBI Taxonomy" id="85575"/>
    <lineage>
        <taxon>Eukaryota</taxon>
        <taxon>Fungi</taxon>
        <taxon>Fungi incertae sedis</taxon>
        <taxon>Mucoromycota</taxon>
        <taxon>Glomeromycotina</taxon>
        <taxon>Glomeromycetes</taxon>
        <taxon>Diversisporales</taxon>
        <taxon>Gigasporaceae</taxon>
        <taxon>Scutellospora</taxon>
    </lineage>
</organism>
<sequence>NNQLITEVYCDAIYKTAKGRFELYRLISNFEDSGYPLAYLILDTT</sequence>
<gene>
    <name evidence="1" type="ORF">SCALOS_LOCUS8830</name>
</gene>
<comment type="caution">
    <text evidence="1">The sequence shown here is derived from an EMBL/GenBank/DDBJ whole genome shotgun (WGS) entry which is preliminary data.</text>
</comment>
<keyword evidence="2" id="KW-1185">Reference proteome</keyword>
<name>A0ACA9NH95_9GLOM</name>
<reference evidence="1" key="1">
    <citation type="submission" date="2021-06" db="EMBL/GenBank/DDBJ databases">
        <authorList>
            <person name="Kallberg Y."/>
            <person name="Tangrot J."/>
            <person name="Rosling A."/>
        </authorList>
    </citation>
    <scope>NUCLEOTIDE SEQUENCE</scope>
    <source>
        <strain evidence="1">AU212A</strain>
    </source>
</reference>
<dbReference type="Proteomes" id="UP000789860">
    <property type="component" value="Unassembled WGS sequence"/>
</dbReference>
<accession>A0ACA9NH95</accession>